<dbReference type="InterPro" id="IPR000305">
    <property type="entry name" value="GIY-YIG_endonuc"/>
</dbReference>
<accession>A0ABN8QEX7</accession>
<dbReference type="InterPro" id="IPR035901">
    <property type="entry name" value="GIY-YIG_endonuc_sf"/>
</dbReference>
<reference evidence="2 3" key="1">
    <citation type="submission" date="2022-05" db="EMBL/GenBank/DDBJ databases">
        <authorList>
            <consortium name="Genoscope - CEA"/>
            <person name="William W."/>
        </authorList>
    </citation>
    <scope>NUCLEOTIDE SEQUENCE [LARGE SCALE GENOMIC DNA]</scope>
</reference>
<proteinExistence type="predicted"/>
<dbReference type="EMBL" id="CALNXK010000124">
    <property type="protein sequence ID" value="CAH3162746.1"/>
    <property type="molecule type" value="Genomic_DNA"/>
</dbReference>
<dbReference type="Proteomes" id="UP001159405">
    <property type="component" value="Unassembled WGS sequence"/>
</dbReference>
<dbReference type="Pfam" id="PF01541">
    <property type="entry name" value="GIY-YIG"/>
    <property type="match status" value="1"/>
</dbReference>
<evidence type="ECO:0000313" key="3">
    <source>
        <dbReference type="Proteomes" id="UP001159405"/>
    </source>
</evidence>
<organism evidence="2 3">
    <name type="scientific">Porites lobata</name>
    <dbReference type="NCBI Taxonomy" id="104759"/>
    <lineage>
        <taxon>Eukaryota</taxon>
        <taxon>Metazoa</taxon>
        <taxon>Cnidaria</taxon>
        <taxon>Anthozoa</taxon>
        <taxon>Hexacorallia</taxon>
        <taxon>Scleractinia</taxon>
        <taxon>Fungiina</taxon>
        <taxon>Poritidae</taxon>
        <taxon>Porites</taxon>
    </lineage>
</organism>
<evidence type="ECO:0000259" key="1">
    <source>
        <dbReference type="Pfam" id="PF01541"/>
    </source>
</evidence>
<evidence type="ECO:0000313" key="2">
    <source>
        <dbReference type="EMBL" id="CAH3162746.1"/>
    </source>
</evidence>
<dbReference type="CDD" id="cd10442">
    <property type="entry name" value="GIY-YIG_PLEs"/>
    <property type="match status" value="1"/>
</dbReference>
<comment type="caution">
    <text evidence="2">The sequence shown here is derived from an EMBL/GenBank/DDBJ whole genome shotgun (WGS) entry which is preliminary data.</text>
</comment>
<name>A0ABN8QEX7_9CNID</name>
<dbReference type="PANTHER" id="PTHR21301:SF10">
    <property type="entry name" value="REVERSE TRANSCRIPTASE DOMAIN-CONTAINING PROTEIN"/>
    <property type="match status" value="1"/>
</dbReference>
<sequence>MQRQLNDAKFYRQLDGDITDTIQQRVTVYIERMFDDGYIDEKTKKYLVQTNVKPGRFYIRPKIHKTGNPGRPIVSSNSHPTERISQFVDYYINPLVSTLDSHIKDTTDFLNTLSHLGNLPNNAILVTLDVSSLYTNIPHNQGIDACRHFLDTRPNKHIPTETLCDLLRMILTMNNFTFNQQHYLQIHGTAMGTKMAPSFANLFLGIRSSNLRDLLVKAQLPVISTNHFPPGFFRCGQNCATCPYITNGLTSYTFYATGETRSITSHITCNTKNISNRLPNRYFPENCRWVPLIYMVQCNCCNLQYIGETKRRLKDRFNEHRRAVDKTNIKSKPTTVSEHFLSHSNHSHTDMQLIPLEKIHSSRDSVRKARESHLIDKAMTLEPHGLNRRDELL</sequence>
<feature type="domain" description="GIY-YIG" evidence="1">
    <location>
        <begin position="292"/>
        <end position="377"/>
    </location>
</feature>
<dbReference type="PANTHER" id="PTHR21301">
    <property type="entry name" value="REVERSE TRANSCRIPTASE"/>
    <property type="match status" value="1"/>
</dbReference>
<keyword evidence="3" id="KW-1185">Reference proteome</keyword>
<protein>
    <recommendedName>
        <fullName evidence="1">GIY-YIG domain-containing protein</fullName>
    </recommendedName>
</protein>
<dbReference type="Gene3D" id="3.40.1440.10">
    <property type="entry name" value="GIY-YIG endonuclease"/>
    <property type="match status" value="1"/>
</dbReference>
<gene>
    <name evidence="2" type="ORF">PLOB_00005440</name>
</gene>